<dbReference type="UniPathway" id="UPA00253">
    <property type="reaction ID" value="UER00332"/>
</dbReference>
<dbReference type="SUPFAM" id="SSF52374">
    <property type="entry name" value="Nucleotidylyl transferase"/>
    <property type="match status" value="1"/>
</dbReference>
<evidence type="ECO:0000256" key="6">
    <source>
        <dbReference type="ARBA" id="ARBA00022695"/>
    </source>
</evidence>
<dbReference type="PANTHER" id="PTHR39321:SF3">
    <property type="entry name" value="PHOSPHOPANTETHEINE ADENYLYLTRANSFERASE"/>
    <property type="match status" value="1"/>
</dbReference>
<evidence type="ECO:0000256" key="10">
    <source>
        <dbReference type="ARBA" id="ARBA00048721"/>
    </source>
</evidence>
<evidence type="ECO:0000259" key="12">
    <source>
        <dbReference type="Pfam" id="PF01467"/>
    </source>
</evidence>
<dbReference type="Pfam" id="PF01467">
    <property type="entry name" value="CTP_transf_like"/>
    <property type="match status" value="1"/>
</dbReference>
<comment type="similarity">
    <text evidence="3 11">Belongs to the NadD family.</text>
</comment>
<dbReference type="NCBIfam" id="TIGR00482">
    <property type="entry name" value="nicotinate (nicotinamide) nucleotide adenylyltransferase"/>
    <property type="match status" value="1"/>
</dbReference>
<reference evidence="13 14" key="1">
    <citation type="submission" date="2020-08" db="EMBL/GenBank/DDBJ databases">
        <title>Bridging the membrane lipid divide: bacteria of the FCB group superphylum have the potential to synthesize archaeal ether lipids.</title>
        <authorList>
            <person name="Villanueva L."/>
            <person name="Von Meijenfeldt F.A.B."/>
            <person name="Westbye A.B."/>
            <person name="Yadav S."/>
            <person name="Hopmans E.C."/>
            <person name="Dutilh B.E."/>
            <person name="Sinninghe Damste J.S."/>
        </authorList>
    </citation>
    <scope>NUCLEOTIDE SEQUENCE [LARGE SCALE GENOMIC DNA]</scope>
    <source>
        <strain evidence="13">NIOZ-UU47</strain>
    </source>
</reference>
<dbReference type="InterPro" id="IPR004821">
    <property type="entry name" value="Cyt_trans-like"/>
</dbReference>
<dbReference type="HAMAP" id="MF_00244">
    <property type="entry name" value="NaMN_adenylyltr"/>
    <property type="match status" value="1"/>
</dbReference>
<sequence>MQKIGLFGGTFDPVHYGHLAVGKAALEQLDLDSLIFIPAPSPPHKQSDKITPFYHRLAMLELAIGEDHGFSVSPIEAELQGLSYTIDTLTILRRRFKGDVTFFYVIGLDAFAEISTWKQYQLLLSEVSFVVIDRPSHDNKTCEEIVCTELHGYSASGEGCWRNENGSTVYRLVMDPVAVSSTEIRELLRNGKAVEEMVPPAVIEYIQAKSLYARDIL</sequence>
<dbReference type="EC" id="2.7.7.18" evidence="11"/>
<comment type="function">
    <text evidence="1 11">Catalyzes the reversible adenylation of nicotinate mononucleotide (NaMN) to nicotinic acid adenine dinucleotide (NaAD).</text>
</comment>
<dbReference type="GO" id="GO:0005524">
    <property type="term" value="F:ATP binding"/>
    <property type="evidence" value="ECO:0007669"/>
    <property type="project" value="UniProtKB-KW"/>
</dbReference>
<keyword evidence="6 11" id="KW-0548">Nucleotidyltransferase</keyword>
<evidence type="ECO:0000256" key="5">
    <source>
        <dbReference type="ARBA" id="ARBA00022679"/>
    </source>
</evidence>
<evidence type="ECO:0000256" key="8">
    <source>
        <dbReference type="ARBA" id="ARBA00022840"/>
    </source>
</evidence>
<dbReference type="NCBIfam" id="NF000840">
    <property type="entry name" value="PRK00071.1-3"/>
    <property type="match status" value="1"/>
</dbReference>
<dbReference type="CDD" id="cd02165">
    <property type="entry name" value="NMNAT"/>
    <property type="match status" value="1"/>
</dbReference>
<keyword evidence="7 11" id="KW-0547">Nucleotide-binding</keyword>
<dbReference type="GO" id="GO:0004515">
    <property type="term" value="F:nicotinate-nucleotide adenylyltransferase activity"/>
    <property type="evidence" value="ECO:0007669"/>
    <property type="project" value="UniProtKB-UniRule"/>
</dbReference>
<accession>A0A8J6NAB4</accession>
<dbReference type="PANTHER" id="PTHR39321">
    <property type="entry name" value="NICOTINATE-NUCLEOTIDE ADENYLYLTRANSFERASE-RELATED"/>
    <property type="match status" value="1"/>
</dbReference>
<evidence type="ECO:0000256" key="2">
    <source>
        <dbReference type="ARBA" id="ARBA00005019"/>
    </source>
</evidence>
<protein>
    <recommendedName>
        <fullName evidence="11">Probable nicotinate-nucleotide adenylyltransferase</fullName>
        <ecNumber evidence="11">2.7.7.18</ecNumber>
    </recommendedName>
    <alternativeName>
        <fullName evidence="11">Deamido-NAD(+) diphosphorylase</fullName>
    </alternativeName>
    <alternativeName>
        <fullName evidence="11">Deamido-NAD(+) pyrophosphorylase</fullName>
    </alternativeName>
    <alternativeName>
        <fullName evidence="11">Nicotinate mononucleotide adenylyltransferase</fullName>
        <shortName evidence="11">NaMN adenylyltransferase</shortName>
    </alternativeName>
</protein>
<evidence type="ECO:0000256" key="11">
    <source>
        <dbReference type="HAMAP-Rule" id="MF_00244"/>
    </source>
</evidence>
<evidence type="ECO:0000256" key="4">
    <source>
        <dbReference type="ARBA" id="ARBA00022642"/>
    </source>
</evidence>
<dbReference type="Gene3D" id="3.40.50.620">
    <property type="entry name" value="HUPs"/>
    <property type="match status" value="1"/>
</dbReference>
<evidence type="ECO:0000256" key="7">
    <source>
        <dbReference type="ARBA" id="ARBA00022741"/>
    </source>
</evidence>
<feature type="domain" description="Cytidyltransferase-like" evidence="12">
    <location>
        <begin position="6"/>
        <end position="186"/>
    </location>
</feature>
<keyword evidence="5 11" id="KW-0808">Transferase</keyword>
<comment type="catalytic activity">
    <reaction evidence="10 11">
        <text>nicotinate beta-D-ribonucleotide + ATP + H(+) = deamido-NAD(+) + diphosphate</text>
        <dbReference type="Rhea" id="RHEA:22860"/>
        <dbReference type="ChEBI" id="CHEBI:15378"/>
        <dbReference type="ChEBI" id="CHEBI:30616"/>
        <dbReference type="ChEBI" id="CHEBI:33019"/>
        <dbReference type="ChEBI" id="CHEBI:57502"/>
        <dbReference type="ChEBI" id="CHEBI:58437"/>
        <dbReference type="EC" id="2.7.7.18"/>
    </reaction>
</comment>
<evidence type="ECO:0000256" key="1">
    <source>
        <dbReference type="ARBA" id="ARBA00002324"/>
    </source>
</evidence>
<keyword evidence="8 11" id="KW-0067">ATP-binding</keyword>
<dbReference type="NCBIfam" id="TIGR00125">
    <property type="entry name" value="cyt_tran_rel"/>
    <property type="match status" value="1"/>
</dbReference>
<gene>
    <name evidence="11 13" type="primary">nadD</name>
    <name evidence="13" type="ORF">H8E41_00855</name>
</gene>
<comment type="caution">
    <text evidence="13">The sequence shown here is derived from an EMBL/GenBank/DDBJ whole genome shotgun (WGS) entry which is preliminary data.</text>
</comment>
<dbReference type="Proteomes" id="UP000614424">
    <property type="component" value="Unassembled WGS sequence"/>
</dbReference>
<comment type="pathway">
    <text evidence="2 11">Cofactor biosynthesis; NAD(+) biosynthesis; deamido-NAD(+) from nicotinate D-ribonucleotide: step 1/1.</text>
</comment>
<evidence type="ECO:0000313" key="13">
    <source>
        <dbReference type="EMBL" id="MBC8316422.1"/>
    </source>
</evidence>
<keyword evidence="9 11" id="KW-0520">NAD</keyword>
<proteinExistence type="inferred from homology"/>
<keyword evidence="4 11" id="KW-0662">Pyridine nucleotide biosynthesis</keyword>
<evidence type="ECO:0000256" key="9">
    <source>
        <dbReference type="ARBA" id="ARBA00023027"/>
    </source>
</evidence>
<dbReference type="GO" id="GO:0009435">
    <property type="term" value="P:NAD+ biosynthetic process"/>
    <property type="evidence" value="ECO:0007669"/>
    <property type="project" value="UniProtKB-UniRule"/>
</dbReference>
<evidence type="ECO:0000256" key="3">
    <source>
        <dbReference type="ARBA" id="ARBA00009014"/>
    </source>
</evidence>
<evidence type="ECO:0000313" key="14">
    <source>
        <dbReference type="Proteomes" id="UP000614424"/>
    </source>
</evidence>
<dbReference type="InterPro" id="IPR005248">
    <property type="entry name" value="NadD/NMNAT"/>
</dbReference>
<organism evidence="13 14">
    <name type="scientific">Candidatus Desulfobia pelagia</name>
    <dbReference type="NCBI Taxonomy" id="2841692"/>
    <lineage>
        <taxon>Bacteria</taxon>
        <taxon>Pseudomonadati</taxon>
        <taxon>Thermodesulfobacteriota</taxon>
        <taxon>Desulfobulbia</taxon>
        <taxon>Desulfobulbales</taxon>
        <taxon>Desulfobulbaceae</taxon>
        <taxon>Candidatus Desulfobia</taxon>
    </lineage>
</organism>
<dbReference type="AlphaFoldDB" id="A0A8J6NAB4"/>
<dbReference type="InterPro" id="IPR014729">
    <property type="entry name" value="Rossmann-like_a/b/a_fold"/>
</dbReference>
<dbReference type="EMBL" id="JACNJZ010000032">
    <property type="protein sequence ID" value="MBC8316422.1"/>
    <property type="molecule type" value="Genomic_DNA"/>
</dbReference>
<name>A0A8J6NAB4_9BACT</name>